<keyword evidence="4" id="KW-1185">Reference proteome</keyword>
<keyword evidence="1" id="KW-0812">Transmembrane</keyword>
<protein>
    <submittedName>
        <fullName evidence="3">Nuclease-related domain</fullName>
    </submittedName>
</protein>
<dbReference type="OrthoDB" id="400116at2"/>
<dbReference type="RefSeq" id="WP_129620159.1">
    <property type="nucleotide sequence ID" value="NZ_LR214950.1"/>
</dbReference>
<reference evidence="3 4" key="1">
    <citation type="submission" date="2019-01" db="EMBL/GenBank/DDBJ databases">
        <authorList>
            <consortium name="Pathogen Informatics"/>
        </authorList>
    </citation>
    <scope>NUCLEOTIDE SEQUENCE [LARGE SCALE GENOMIC DNA]</scope>
    <source>
        <strain evidence="3 4">NCTC10183</strain>
    </source>
</reference>
<dbReference type="STRING" id="29556.VO56_02045"/>
<evidence type="ECO:0000313" key="3">
    <source>
        <dbReference type="EMBL" id="VEU58497.1"/>
    </source>
</evidence>
<keyword evidence="1" id="KW-0472">Membrane</keyword>
<dbReference type="InterPro" id="IPR011528">
    <property type="entry name" value="NERD"/>
</dbReference>
<gene>
    <name evidence="3" type="ORF">NCTC10183_00262</name>
</gene>
<feature type="domain" description="NERD" evidence="2">
    <location>
        <begin position="68"/>
        <end position="186"/>
    </location>
</feature>
<dbReference type="Proteomes" id="UP000290568">
    <property type="component" value="Chromosome"/>
</dbReference>
<evidence type="ECO:0000259" key="2">
    <source>
        <dbReference type="PROSITE" id="PS50965"/>
    </source>
</evidence>
<dbReference type="EMBL" id="LR214950">
    <property type="protein sequence ID" value="VEU58497.1"/>
    <property type="molecule type" value="Genomic_DNA"/>
</dbReference>
<evidence type="ECO:0000313" key="4">
    <source>
        <dbReference type="Proteomes" id="UP000290568"/>
    </source>
</evidence>
<proteinExistence type="predicted"/>
<name>A0A449A2N5_9BACT</name>
<dbReference type="AlphaFoldDB" id="A0A449A2N5"/>
<feature type="transmembrane region" description="Helical" evidence="1">
    <location>
        <begin position="35"/>
        <end position="59"/>
    </location>
</feature>
<evidence type="ECO:0000256" key="1">
    <source>
        <dbReference type="SAM" id="Phobius"/>
    </source>
</evidence>
<organism evidence="3 4">
    <name type="scientific">Mycoplasmopsis gallinacea</name>
    <dbReference type="NCBI Taxonomy" id="29556"/>
    <lineage>
        <taxon>Bacteria</taxon>
        <taxon>Bacillati</taxon>
        <taxon>Mycoplasmatota</taxon>
        <taxon>Mycoplasmoidales</taxon>
        <taxon>Metamycoplasmataceae</taxon>
        <taxon>Mycoplasmopsis</taxon>
    </lineage>
</organism>
<sequence length="249" mass="28773">MDSTNNNIEVANGEATTEKAKQTVQAVSKVIDSNAVIALIVIFTLIILAAFGYFLYWYLWKYRKNLNIGYQFEEKVNNLIKNNLDIPELKFKEGGMYSYDSKMYELDSFIISDKFAIVLEYKAYQGTINGDGNKPDLYLSNSKSKKIKIKNPILQNEKHLAHFQKTIGKKFPKVSIIVFPKDTKIDVSNIQKHVLLVTEDKLIEKIKLIHKQSDKLPVVFDTQDVMNLLDSMRINSQKEHRRFKKMIGK</sequence>
<accession>A0A449A2N5</accession>
<dbReference type="Pfam" id="PF08378">
    <property type="entry name" value="NERD"/>
    <property type="match status" value="1"/>
</dbReference>
<keyword evidence="1" id="KW-1133">Transmembrane helix</keyword>
<dbReference type="PROSITE" id="PS50965">
    <property type="entry name" value="NERD"/>
    <property type="match status" value="1"/>
</dbReference>